<name>A0A5J5J7W9_9MICO</name>
<organism evidence="7 8">
    <name type="scientific">Microbacterium rhizomatis</name>
    <dbReference type="NCBI Taxonomy" id="1631477"/>
    <lineage>
        <taxon>Bacteria</taxon>
        <taxon>Bacillati</taxon>
        <taxon>Actinomycetota</taxon>
        <taxon>Actinomycetes</taxon>
        <taxon>Micrococcales</taxon>
        <taxon>Microbacteriaceae</taxon>
        <taxon>Microbacterium</taxon>
    </lineage>
</organism>
<evidence type="ECO:0000256" key="6">
    <source>
        <dbReference type="SAM" id="MobiDB-lite"/>
    </source>
</evidence>
<dbReference type="GO" id="GO:0000271">
    <property type="term" value="P:polysaccharide biosynthetic process"/>
    <property type="evidence" value="ECO:0007669"/>
    <property type="project" value="TreeGrafter"/>
</dbReference>
<dbReference type="GO" id="GO:0008483">
    <property type="term" value="F:transaminase activity"/>
    <property type="evidence" value="ECO:0007669"/>
    <property type="project" value="UniProtKB-KW"/>
</dbReference>
<comment type="similarity">
    <text evidence="2 5">Belongs to the DegT/DnrJ/EryC1 family.</text>
</comment>
<dbReference type="OrthoDB" id="9804264at2"/>
<dbReference type="PIRSF" id="PIRSF000390">
    <property type="entry name" value="PLP_StrS"/>
    <property type="match status" value="1"/>
</dbReference>
<dbReference type="GO" id="GO:0030170">
    <property type="term" value="F:pyridoxal phosphate binding"/>
    <property type="evidence" value="ECO:0007669"/>
    <property type="project" value="TreeGrafter"/>
</dbReference>
<gene>
    <name evidence="7" type="ORF">F6B43_06475</name>
</gene>
<feature type="active site" description="Proton acceptor" evidence="3">
    <location>
        <position position="222"/>
    </location>
</feature>
<dbReference type="SUPFAM" id="SSF53383">
    <property type="entry name" value="PLP-dependent transferases"/>
    <property type="match status" value="1"/>
</dbReference>
<evidence type="ECO:0000313" key="8">
    <source>
        <dbReference type="Proteomes" id="UP000325827"/>
    </source>
</evidence>
<evidence type="ECO:0000256" key="3">
    <source>
        <dbReference type="PIRSR" id="PIRSR000390-1"/>
    </source>
</evidence>
<dbReference type="InterPro" id="IPR015421">
    <property type="entry name" value="PyrdxlP-dep_Trfase_major"/>
</dbReference>
<dbReference type="Pfam" id="PF01041">
    <property type="entry name" value="DegT_DnrJ_EryC1"/>
    <property type="match status" value="1"/>
</dbReference>
<dbReference type="CDD" id="cd00616">
    <property type="entry name" value="AHBA_syn"/>
    <property type="match status" value="1"/>
</dbReference>
<feature type="compositionally biased region" description="Basic and acidic residues" evidence="6">
    <location>
        <begin position="1"/>
        <end position="13"/>
    </location>
</feature>
<keyword evidence="1 4" id="KW-0663">Pyridoxal phosphate</keyword>
<keyword evidence="7" id="KW-0808">Transferase</keyword>
<dbReference type="InterPro" id="IPR015422">
    <property type="entry name" value="PyrdxlP-dep_Trfase_small"/>
</dbReference>
<reference evidence="8" key="1">
    <citation type="submission" date="2019-09" db="EMBL/GenBank/DDBJ databases">
        <title>Mumia zhuanghuii sp. nov. isolated from the intestinal contents of plateau pika (Ochotona curzoniae) in the Qinghai-Tibet plateau of China.</title>
        <authorList>
            <person name="Tian Z."/>
        </authorList>
    </citation>
    <scope>NUCLEOTIDE SEQUENCE [LARGE SCALE GENOMIC DNA]</scope>
    <source>
        <strain evidence="8">JCM 30598</strain>
    </source>
</reference>
<evidence type="ECO:0000256" key="2">
    <source>
        <dbReference type="ARBA" id="ARBA00037999"/>
    </source>
</evidence>
<dbReference type="InterPro" id="IPR000653">
    <property type="entry name" value="DegT/StrS_aminotransferase"/>
</dbReference>
<dbReference type="Gene3D" id="3.90.1150.10">
    <property type="entry name" value="Aspartate Aminotransferase, domain 1"/>
    <property type="match status" value="1"/>
</dbReference>
<protein>
    <submittedName>
        <fullName evidence="7">Aminotransferase class I/II-fold pyridoxal phosphate-dependent enzyme</fullName>
    </submittedName>
</protein>
<evidence type="ECO:0000256" key="1">
    <source>
        <dbReference type="ARBA" id="ARBA00022898"/>
    </source>
</evidence>
<sequence length="403" mass="42823">MRSEGYGRRHAPDPQRPALGRRGRHLHRPIGVVMADIEVSMNDLSRGMQHDRDALIRAATLVIDSGYAIHGAQHAAFERELADYLEVSDAVGVASGTDALELAIKAVMPDGRDVVVTAGNAGAYTSTATVRAGYTPRYADVDPDSLCLTAATVAPVLDARVGVVVVTHLYGRMTDLSELRSLCDASGTALIEDCAQAIGAGTPGRRAGSVGHAGTLSFYPTKNLGAIGDGGAVVTTSPEIAARLRQLRQYGWGSKYNATISGGVNSRLDEMQAAFLRVRLPQVDGLNARRREIIARYAAAAANVDPDVMSVLTALDDGHTGHLAAARSTDREAVRARLRAHGVASDVHFPIPDWEQPAFAEYAPSTPLPETVRACSQVFSLPLFPELREDEIAAVCDAIRSLA</sequence>
<feature type="modified residue" description="N6-(pyridoxal phosphate)lysine" evidence="4">
    <location>
        <position position="222"/>
    </location>
</feature>
<dbReference type="PANTHER" id="PTHR30244">
    <property type="entry name" value="TRANSAMINASE"/>
    <property type="match status" value="1"/>
</dbReference>
<comment type="caution">
    <text evidence="7">The sequence shown here is derived from an EMBL/GenBank/DDBJ whole genome shotgun (WGS) entry which is preliminary data.</text>
</comment>
<dbReference type="PANTHER" id="PTHR30244:SF36">
    <property type="entry name" value="3-OXO-GLUCOSE-6-PHOSPHATE:GLUTAMATE AMINOTRANSFERASE"/>
    <property type="match status" value="1"/>
</dbReference>
<evidence type="ECO:0000256" key="5">
    <source>
        <dbReference type="RuleBase" id="RU004508"/>
    </source>
</evidence>
<dbReference type="Gene3D" id="3.40.640.10">
    <property type="entry name" value="Type I PLP-dependent aspartate aminotransferase-like (Major domain)"/>
    <property type="match status" value="1"/>
</dbReference>
<evidence type="ECO:0000256" key="4">
    <source>
        <dbReference type="PIRSR" id="PIRSR000390-2"/>
    </source>
</evidence>
<feature type="region of interest" description="Disordered" evidence="6">
    <location>
        <begin position="1"/>
        <end position="24"/>
    </location>
</feature>
<accession>A0A5J5J7W9</accession>
<keyword evidence="7" id="KW-0032">Aminotransferase</keyword>
<evidence type="ECO:0000313" key="7">
    <source>
        <dbReference type="EMBL" id="KAA9111234.1"/>
    </source>
</evidence>
<keyword evidence="8" id="KW-1185">Reference proteome</keyword>
<dbReference type="Proteomes" id="UP000325827">
    <property type="component" value="Unassembled WGS sequence"/>
</dbReference>
<dbReference type="InterPro" id="IPR015424">
    <property type="entry name" value="PyrdxlP-dep_Trfase"/>
</dbReference>
<dbReference type="AlphaFoldDB" id="A0A5J5J7W9"/>
<proteinExistence type="inferred from homology"/>
<dbReference type="EMBL" id="VYSA01000001">
    <property type="protein sequence ID" value="KAA9111234.1"/>
    <property type="molecule type" value="Genomic_DNA"/>
</dbReference>